<name>A0A2J8ILG6_PANTR</name>
<reference evidence="2 3" key="1">
    <citation type="submission" date="2017-12" db="EMBL/GenBank/DDBJ databases">
        <title>High-resolution comparative analysis of great ape genomes.</title>
        <authorList>
            <person name="Pollen A."/>
            <person name="Hastie A."/>
            <person name="Hormozdiari F."/>
            <person name="Dougherty M."/>
            <person name="Liu R."/>
            <person name="Chaisson M."/>
            <person name="Hoppe E."/>
            <person name="Hill C."/>
            <person name="Pang A."/>
            <person name="Hillier L."/>
            <person name="Baker C."/>
            <person name="Armstrong J."/>
            <person name="Shendure J."/>
            <person name="Paten B."/>
            <person name="Wilson R."/>
            <person name="Chao H."/>
            <person name="Schneider V."/>
            <person name="Ventura M."/>
            <person name="Kronenberg Z."/>
            <person name="Murali S."/>
            <person name="Gordon D."/>
            <person name="Cantsilieris S."/>
            <person name="Munson K."/>
            <person name="Nelson B."/>
            <person name="Raja A."/>
            <person name="Underwood J."/>
            <person name="Diekhans M."/>
            <person name="Fiddes I."/>
            <person name="Haussler D."/>
            <person name="Eichler E."/>
        </authorList>
    </citation>
    <scope>NUCLEOTIDE SEQUENCE [LARGE SCALE GENOMIC DNA]</scope>
    <source>
        <strain evidence="2">Yerkes chimp pedigree #C0471</strain>
    </source>
</reference>
<comment type="caution">
    <text evidence="2">The sequence shown here is derived from an EMBL/GenBank/DDBJ whole genome shotgun (WGS) entry which is preliminary data.</text>
</comment>
<evidence type="ECO:0000313" key="2">
    <source>
        <dbReference type="EMBL" id="PNI11366.1"/>
    </source>
</evidence>
<dbReference type="AlphaFoldDB" id="A0A2J8ILG6"/>
<gene>
    <name evidence="2" type="ORF">CK820_G0055596</name>
</gene>
<evidence type="ECO:0000313" key="3">
    <source>
        <dbReference type="Proteomes" id="UP000236370"/>
    </source>
</evidence>
<dbReference type="Proteomes" id="UP000236370">
    <property type="component" value="Unassembled WGS sequence"/>
</dbReference>
<feature type="region of interest" description="Disordered" evidence="1">
    <location>
        <begin position="46"/>
        <end position="66"/>
    </location>
</feature>
<feature type="region of interest" description="Disordered" evidence="1">
    <location>
        <begin position="129"/>
        <end position="153"/>
    </location>
</feature>
<dbReference type="EMBL" id="NBAG03000804">
    <property type="protein sequence ID" value="PNI11366.1"/>
    <property type="molecule type" value="Genomic_DNA"/>
</dbReference>
<evidence type="ECO:0000256" key="1">
    <source>
        <dbReference type="SAM" id="MobiDB-lite"/>
    </source>
</evidence>
<accession>A0A2J8ILG6</accession>
<organism evidence="2 3">
    <name type="scientific">Pan troglodytes</name>
    <name type="common">Chimpanzee</name>
    <dbReference type="NCBI Taxonomy" id="9598"/>
    <lineage>
        <taxon>Eukaryota</taxon>
        <taxon>Metazoa</taxon>
        <taxon>Chordata</taxon>
        <taxon>Craniata</taxon>
        <taxon>Vertebrata</taxon>
        <taxon>Euteleostomi</taxon>
        <taxon>Mammalia</taxon>
        <taxon>Eutheria</taxon>
        <taxon>Euarchontoglires</taxon>
        <taxon>Primates</taxon>
        <taxon>Haplorrhini</taxon>
        <taxon>Catarrhini</taxon>
        <taxon>Hominidae</taxon>
        <taxon>Pan</taxon>
    </lineage>
</organism>
<protein>
    <submittedName>
        <fullName evidence="2">Uncharacterized protein</fullName>
    </submittedName>
</protein>
<sequence>MWLVFRRPHPRPSWPLRAALGFGRRQSSLRCFPILPSARPYVSANPTLRGGRLRQDPESETGVGDLPDPVTTLVLLRNRLPLAGSADYDPEAKPSLSAFVYKVLMEQSCEPAVCGLRLPLDTAAELIPAQTSGPTEGGAFPPSSPLSTSRHSR</sequence>
<proteinExistence type="predicted"/>